<accession>A0A6H9YWQ5</accession>
<dbReference type="OrthoDB" id="9814961at2"/>
<evidence type="ECO:0000313" key="2">
    <source>
        <dbReference type="EMBL" id="KAB2346159.1"/>
    </source>
</evidence>
<dbReference type="RefSeq" id="WP_151564337.1">
    <property type="nucleotide sequence ID" value="NZ_WBMT01000012.1"/>
</dbReference>
<feature type="domain" description="dTDP-4-dehydro-6-deoxy-alpha-D-glucopyranose 2,3-dehydratase" evidence="1">
    <location>
        <begin position="42"/>
        <end position="244"/>
    </location>
</feature>
<dbReference type="InterPro" id="IPR038153">
    <property type="entry name" value="EvaA-like_sf"/>
</dbReference>
<dbReference type="AlphaFoldDB" id="A0A6H9YWQ5"/>
<sequence>MTHLSAPRRTVPARPAGLDDRWISEKIARSVLTPDSPLMPMRDFHGWLAEFGNRSSTHVTRIPLNDLDGWHIDPLTGNIGHDSGKFFTVEGVAAHVPGHAVPRWTQPIIIQAEIGILGILVKEFDGVLHCLMQAKVEPGNANGLQISPTVQATRSNYEGVHRGRGVPYLEYFRDPSRHLLITDVRQSEQGSWFLRKHNRNMVVAVTDDVELLDGFCWLTLGQLHRLLALENVVNMDARTVLSCLPFDGAHLLQTMRPGGDPFRLALARSCASAHGSVHSTGELLRWITDYRSNADVTVSRIPLNRVERWHRGEYSIAHDTGRFFEVIAVDIQASGREVRRWSQPMIEPSENGIVALLTRRIDGVLHVLLHLRPEPGCRDTAELAPTVDVAPTNYDALPGQARPPFLDAVLSAPPERIRYDVTLSEEGGRFHHAASRYLIVEADEAGTAAETEAEHPGFRWIAVHQLVDLLRHSHYVNIQARSLVACLHSLSAPPAA</sequence>
<evidence type="ECO:0000313" key="3">
    <source>
        <dbReference type="Proteomes" id="UP000468735"/>
    </source>
</evidence>
<feature type="domain" description="dTDP-4-dehydro-6-deoxy-alpha-D-glucopyranose 2,3-dehydratase" evidence="1">
    <location>
        <begin position="281"/>
        <end position="487"/>
    </location>
</feature>
<dbReference type="Pfam" id="PF03559">
    <property type="entry name" value="Hexose_dehydrat"/>
    <property type="match status" value="2"/>
</dbReference>
<reference evidence="2 3" key="1">
    <citation type="submission" date="2019-09" db="EMBL/GenBank/DDBJ databases">
        <title>Actinomadura physcomitrii sp. nov., a novel actinomycete isolated from moss [Physcomitrium sphaericum (Ludw) Fuernr].</title>
        <authorList>
            <person name="Zhuang X."/>
            <person name="Liu C."/>
        </authorList>
    </citation>
    <scope>NUCLEOTIDE SEQUENCE [LARGE SCALE GENOMIC DNA]</scope>
    <source>
        <strain evidence="2 3">HMC1</strain>
    </source>
</reference>
<comment type="caution">
    <text evidence="2">The sequence shown here is derived from an EMBL/GenBank/DDBJ whole genome shotgun (WGS) entry which is preliminary data.</text>
</comment>
<dbReference type="Proteomes" id="UP000468735">
    <property type="component" value="Unassembled WGS sequence"/>
</dbReference>
<dbReference type="GO" id="GO:0016829">
    <property type="term" value="F:lyase activity"/>
    <property type="evidence" value="ECO:0007669"/>
    <property type="project" value="InterPro"/>
</dbReference>
<organism evidence="2 3">
    <name type="scientific">Actinomadura rudentiformis</name>
    <dbReference type="NCBI Taxonomy" id="359158"/>
    <lineage>
        <taxon>Bacteria</taxon>
        <taxon>Bacillati</taxon>
        <taxon>Actinomycetota</taxon>
        <taxon>Actinomycetes</taxon>
        <taxon>Streptosporangiales</taxon>
        <taxon>Thermomonosporaceae</taxon>
        <taxon>Actinomadura</taxon>
    </lineage>
</organism>
<name>A0A6H9YWQ5_9ACTN</name>
<dbReference type="InterPro" id="IPR005212">
    <property type="entry name" value="EvaA-like"/>
</dbReference>
<evidence type="ECO:0000259" key="1">
    <source>
        <dbReference type="Pfam" id="PF03559"/>
    </source>
</evidence>
<protein>
    <submittedName>
        <fullName evidence="2">NDP-hexose 2,3-dehydratase</fullName>
    </submittedName>
</protein>
<dbReference type="Gene3D" id="3.90.79.40">
    <property type="entry name" value="EvaA sugar 2,3-dehydratase subunit"/>
    <property type="match status" value="2"/>
</dbReference>
<dbReference type="EMBL" id="WBMT01000012">
    <property type="protein sequence ID" value="KAB2346159.1"/>
    <property type="molecule type" value="Genomic_DNA"/>
</dbReference>
<keyword evidence="3" id="KW-1185">Reference proteome</keyword>
<gene>
    <name evidence="2" type="ORF">F8566_26080</name>
</gene>
<proteinExistence type="predicted"/>